<feature type="domain" description="GP-PDE" evidence="2">
    <location>
        <begin position="87"/>
        <end position="360"/>
    </location>
</feature>
<protein>
    <recommendedName>
        <fullName evidence="2">GP-PDE domain-containing protein</fullName>
    </recommendedName>
</protein>
<reference evidence="3 4" key="1">
    <citation type="submission" date="2017-12" db="EMBL/GenBank/DDBJ databases">
        <title>Hemimetabolous genomes reveal molecular basis of termite eusociality.</title>
        <authorList>
            <person name="Harrison M.C."/>
            <person name="Jongepier E."/>
            <person name="Robertson H.M."/>
            <person name="Arning N."/>
            <person name="Bitard-Feildel T."/>
            <person name="Chao H."/>
            <person name="Childers C.P."/>
            <person name="Dinh H."/>
            <person name="Doddapaneni H."/>
            <person name="Dugan S."/>
            <person name="Gowin J."/>
            <person name="Greiner C."/>
            <person name="Han Y."/>
            <person name="Hu H."/>
            <person name="Hughes D.S.T."/>
            <person name="Huylmans A.-K."/>
            <person name="Kemena C."/>
            <person name="Kremer L.P.M."/>
            <person name="Lee S.L."/>
            <person name="Lopez-Ezquerra A."/>
            <person name="Mallet L."/>
            <person name="Monroy-Kuhn J.M."/>
            <person name="Moser A."/>
            <person name="Murali S.C."/>
            <person name="Muzny D.M."/>
            <person name="Otani S."/>
            <person name="Piulachs M.-D."/>
            <person name="Poelchau M."/>
            <person name="Qu J."/>
            <person name="Schaub F."/>
            <person name="Wada-Katsumata A."/>
            <person name="Worley K.C."/>
            <person name="Xie Q."/>
            <person name="Ylla G."/>
            <person name="Poulsen M."/>
            <person name="Gibbs R.A."/>
            <person name="Schal C."/>
            <person name="Richards S."/>
            <person name="Belles X."/>
            <person name="Korb J."/>
            <person name="Bornberg-Bauer E."/>
        </authorList>
    </citation>
    <scope>NUCLEOTIDE SEQUENCE [LARGE SCALE GENOMIC DNA]</scope>
    <source>
        <tissue evidence="3">Whole body</tissue>
    </source>
</reference>
<dbReference type="PROSITE" id="PS51704">
    <property type="entry name" value="GP_PDE"/>
    <property type="match status" value="1"/>
</dbReference>
<dbReference type="FunCoup" id="A0A2J7PGR9">
    <property type="interactions" value="266"/>
</dbReference>
<dbReference type="Pfam" id="PF03009">
    <property type="entry name" value="GDPD"/>
    <property type="match status" value="1"/>
</dbReference>
<dbReference type="GO" id="GO:0006644">
    <property type="term" value="P:phospholipid metabolic process"/>
    <property type="evidence" value="ECO:0007669"/>
    <property type="project" value="TreeGrafter"/>
</dbReference>
<comment type="caution">
    <text evidence="3">The sequence shown here is derived from an EMBL/GenBank/DDBJ whole genome shotgun (WGS) entry which is preliminary data.</text>
</comment>
<keyword evidence="1" id="KW-0472">Membrane</keyword>
<dbReference type="InParanoid" id="A0A2J7PGR9"/>
<evidence type="ECO:0000313" key="3">
    <source>
        <dbReference type="EMBL" id="PNF15533.1"/>
    </source>
</evidence>
<dbReference type="EMBL" id="NEVH01025164">
    <property type="protein sequence ID" value="PNF15533.1"/>
    <property type="molecule type" value="Genomic_DNA"/>
</dbReference>
<accession>A0A2J7PGR9</accession>
<dbReference type="GO" id="GO:0005886">
    <property type="term" value="C:plasma membrane"/>
    <property type="evidence" value="ECO:0007669"/>
    <property type="project" value="TreeGrafter"/>
</dbReference>
<dbReference type="Proteomes" id="UP000235965">
    <property type="component" value="Unassembled WGS sequence"/>
</dbReference>
<sequence length="387" mass="43743">MVSAANVIWACMKASFYIYGFWLYSSEIVCCAVPTAGIGALLLFILVHIGKLPAPDPATVEEILGQDPLLQERDDSKKDSEEAIYIMRSIAHRGAALDAPENSISAFRQAKEKGMTAVEFDVTLTKDNVPIVFHDDTVDRMTEATGRINSMTWEEVKQLDISEKHPMRHKYGGERIPLFEDVVKECLDLGLRMFIDLKGDDLKMVSVVHNAYKNHKEMYTRAIVSSFNPFLIYMIRRGDPCITSSLAWRPHLYASASYSGVEGESQPRYNNLPQMLAARAVDTINKWAYENFFHHVLGLSVILLHKDTVTSEVVRLWKERGLRVMPWTVNLPLEKQYFSRILKVGPADAYTKPIELKSVRTCCTSLRLKVTSFWAASSLEMSIVSPV</sequence>
<gene>
    <name evidence="3" type="ORF">B7P43_G16532</name>
</gene>
<proteinExistence type="predicted"/>
<dbReference type="OrthoDB" id="197419at2759"/>
<organism evidence="3 4">
    <name type="scientific">Cryptotermes secundus</name>
    <dbReference type="NCBI Taxonomy" id="105785"/>
    <lineage>
        <taxon>Eukaryota</taxon>
        <taxon>Metazoa</taxon>
        <taxon>Ecdysozoa</taxon>
        <taxon>Arthropoda</taxon>
        <taxon>Hexapoda</taxon>
        <taxon>Insecta</taxon>
        <taxon>Pterygota</taxon>
        <taxon>Neoptera</taxon>
        <taxon>Polyneoptera</taxon>
        <taxon>Dictyoptera</taxon>
        <taxon>Blattodea</taxon>
        <taxon>Blattoidea</taxon>
        <taxon>Termitoidae</taxon>
        <taxon>Kalotermitidae</taxon>
        <taxon>Cryptotermitinae</taxon>
        <taxon>Cryptotermes</taxon>
    </lineage>
</organism>
<evidence type="ECO:0000256" key="1">
    <source>
        <dbReference type="SAM" id="Phobius"/>
    </source>
</evidence>
<dbReference type="InterPro" id="IPR030395">
    <property type="entry name" value="GP_PDE_dom"/>
</dbReference>
<feature type="transmembrane region" description="Helical" evidence="1">
    <location>
        <begin position="21"/>
        <end position="47"/>
    </location>
</feature>
<evidence type="ECO:0000259" key="2">
    <source>
        <dbReference type="PROSITE" id="PS51704"/>
    </source>
</evidence>
<evidence type="ECO:0000313" key="4">
    <source>
        <dbReference type="Proteomes" id="UP000235965"/>
    </source>
</evidence>
<dbReference type="SUPFAM" id="SSF51695">
    <property type="entry name" value="PLC-like phosphodiesterases"/>
    <property type="match status" value="1"/>
</dbReference>
<dbReference type="GO" id="GO:0006580">
    <property type="term" value="P:ethanolamine metabolic process"/>
    <property type="evidence" value="ECO:0007669"/>
    <property type="project" value="TreeGrafter"/>
</dbReference>
<keyword evidence="1" id="KW-1133">Transmembrane helix</keyword>
<keyword evidence="4" id="KW-1185">Reference proteome</keyword>
<dbReference type="AlphaFoldDB" id="A0A2J7PGR9"/>
<dbReference type="Gene3D" id="3.20.20.190">
    <property type="entry name" value="Phosphatidylinositol (PI) phosphodiesterase"/>
    <property type="match status" value="1"/>
</dbReference>
<dbReference type="CDD" id="cd08573">
    <property type="entry name" value="GDPD_GDE1"/>
    <property type="match status" value="1"/>
</dbReference>
<dbReference type="GO" id="GO:0070291">
    <property type="term" value="P:N-acylethanolamine metabolic process"/>
    <property type="evidence" value="ECO:0007669"/>
    <property type="project" value="TreeGrafter"/>
</dbReference>
<dbReference type="PANTHER" id="PTHR46320">
    <property type="entry name" value="GLYCEROPHOSPHODIESTER PHOSPHODIESTERASE 1"/>
    <property type="match status" value="1"/>
</dbReference>
<dbReference type="PANTHER" id="PTHR46320:SF1">
    <property type="entry name" value="GLYCEROPHOSPHODIESTER PHOSPHODIESTERASE 1"/>
    <property type="match status" value="1"/>
</dbReference>
<dbReference type="GO" id="GO:0008889">
    <property type="term" value="F:glycerophosphodiester phosphodiesterase activity"/>
    <property type="evidence" value="ECO:0007669"/>
    <property type="project" value="TreeGrafter"/>
</dbReference>
<keyword evidence="1" id="KW-0812">Transmembrane</keyword>
<dbReference type="STRING" id="105785.A0A2J7PGR9"/>
<dbReference type="InterPro" id="IPR017946">
    <property type="entry name" value="PLC-like_Pdiesterase_TIM-brl"/>
</dbReference>
<name>A0A2J7PGR9_9NEOP</name>